<accession>A0ABD1MSJ3</accession>
<dbReference type="EMBL" id="JBGMDY010000004">
    <property type="protein sequence ID" value="KAL2338781.1"/>
    <property type="molecule type" value="Genomic_DNA"/>
</dbReference>
<dbReference type="Pfam" id="PF03456">
    <property type="entry name" value="uDENN"/>
    <property type="match status" value="1"/>
</dbReference>
<sequence>MTGVAKEEGSASPSWGASFFMQTKEDVARAVAAAVNSPMSSKDDNSGGQLQRLQYQVAKMLKGFSHTPDVENTNYNPEILTSLKRQWAANFQLQYMDHRSWKDPSRLFESMVVVGLHPNCDVQALQRQYVDRKFEGSGKLRSALGYQNQSRVEPNIEPQVLFVYPPEKQLPLKCKDLLSFCFPGGLEVRAVERTPSMSELNEILFGQEHLKQRDLSFVFRLQGADYSTLYGCCVLVEELVQKPSGLLSLISDKQPSYSPLRRHILTTQRCYCILSRLPAFELHFGVLNSIFTQERLERLTKSVGDLNLEFIEGDYKEENPEGYSECVLGSDGPIEDGLGGNPITSQSGVRKSTPEDIVDGGQAEHLMVDGELQTFKERINYDVLLTDPSSDRTASKEDSGPTNSEDSNRYGDASATNKQSEDKHLPNAILPCLRYCQYESSESSCSFQGSPCEDRNFRSDVDDNETEEASFSGQDDLNELNDILEWAKENNHGPLQIISEYYRLRFPARGSSLTFHPLEHLHPLEYHRSAEIILRLAGSTVDLKMASTGLKLADAHYALLVEEANALSVWAVACLCGTLRLENVLTFFSGVLLEKQIVVVCSNLGILSASVLSVIPLIQPFRWQSLLMPVLPNDMLEFLDAPVPYVVGIKNKPSEVQSKFTNVILVDANRNQVKSPTIPQLPRQKELVSSLRPYHATLVGESYLGRRRPVYECTEVQIEAAKGFLSVLRSYLDSLCDNIRSHTITNVQSNDDKVSLLLKESFIDSFPYRDRQFMKLFVDTQLFSVHTDLVLSFLQKE</sequence>
<evidence type="ECO:0000256" key="1">
    <source>
        <dbReference type="SAM" id="MobiDB-lite"/>
    </source>
</evidence>
<organism evidence="3 4">
    <name type="scientific">Flemingia macrophylla</name>
    <dbReference type="NCBI Taxonomy" id="520843"/>
    <lineage>
        <taxon>Eukaryota</taxon>
        <taxon>Viridiplantae</taxon>
        <taxon>Streptophyta</taxon>
        <taxon>Embryophyta</taxon>
        <taxon>Tracheophyta</taxon>
        <taxon>Spermatophyta</taxon>
        <taxon>Magnoliopsida</taxon>
        <taxon>eudicotyledons</taxon>
        <taxon>Gunneridae</taxon>
        <taxon>Pentapetalae</taxon>
        <taxon>rosids</taxon>
        <taxon>fabids</taxon>
        <taxon>Fabales</taxon>
        <taxon>Fabaceae</taxon>
        <taxon>Papilionoideae</taxon>
        <taxon>50 kb inversion clade</taxon>
        <taxon>NPAAA clade</taxon>
        <taxon>indigoferoid/millettioid clade</taxon>
        <taxon>Phaseoleae</taxon>
        <taxon>Flemingia</taxon>
    </lineage>
</organism>
<dbReference type="Gene3D" id="3.40.50.11500">
    <property type="match status" value="1"/>
</dbReference>
<dbReference type="InterPro" id="IPR005113">
    <property type="entry name" value="uDENN_dom"/>
</dbReference>
<dbReference type="SMART" id="SM00799">
    <property type="entry name" value="DENN"/>
    <property type="match status" value="1"/>
</dbReference>
<dbReference type="Pfam" id="PF02141">
    <property type="entry name" value="DENN"/>
    <property type="match status" value="1"/>
</dbReference>
<feature type="region of interest" description="Disordered" evidence="1">
    <location>
        <begin position="386"/>
        <end position="422"/>
    </location>
</feature>
<dbReference type="InterPro" id="IPR001194">
    <property type="entry name" value="cDENN_dom"/>
</dbReference>
<dbReference type="InterPro" id="IPR037516">
    <property type="entry name" value="Tripartite_DENN"/>
</dbReference>
<dbReference type="PANTHER" id="PTHR15288">
    <property type="entry name" value="DENN DOMAIN-CONTAINING PROTEIN 2"/>
    <property type="match status" value="1"/>
</dbReference>
<evidence type="ECO:0000313" key="4">
    <source>
        <dbReference type="Proteomes" id="UP001603857"/>
    </source>
</evidence>
<proteinExistence type="predicted"/>
<gene>
    <name evidence="3" type="ORF">Fmac_013227</name>
</gene>
<protein>
    <recommendedName>
        <fullName evidence="2">UDENN domain-containing protein</fullName>
    </recommendedName>
</protein>
<feature type="region of interest" description="Disordered" evidence="1">
    <location>
        <begin position="443"/>
        <end position="472"/>
    </location>
</feature>
<evidence type="ECO:0000259" key="2">
    <source>
        <dbReference type="PROSITE" id="PS50211"/>
    </source>
</evidence>
<dbReference type="AlphaFoldDB" id="A0ABD1MSJ3"/>
<keyword evidence="4" id="KW-1185">Reference proteome</keyword>
<dbReference type="Proteomes" id="UP001603857">
    <property type="component" value="Unassembled WGS sequence"/>
</dbReference>
<comment type="caution">
    <text evidence="3">The sequence shown here is derived from an EMBL/GenBank/DDBJ whole genome shotgun (WGS) entry which is preliminary data.</text>
</comment>
<dbReference type="SMART" id="SM00800">
    <property type="entry name" value="uDENN"/>
    <property type="match status" value="1"/>
</dbReference>
<reference evidence="3 4" key="1">
    <citation type="submission" date="2024-08" db="EMBL/GenBank/DDBJ databases">
        <title>Insights into the chromosomal genome structure of Flemingia macrophylla.</title>
        <authorList>
            <person name="Ding Y."/>
            <person name="Zhao Y."/>
            <person name="Bi W."/>
            <person name="Wu M."/>
            <person name="Zhao G."/>
            <person name="Gong Y."/>
            <person name="Li W."/>
            <person name="Zhang P."/>
        </authorList>
    </citation>
    <scope>NUCLEOTIDE SEQUENCE [LARGE SCALE GENOMIC DNA]</scope>
    <source>
        <strain evidence="3">DYQJB</strain>
        <tissue evidence="3">Leaf</tissue>
    </source>
</reference>
<evidence type="ECO:0000313" key="3">
    <source>
        <dbReference type="EMBL" id="KAL2338781.1"/>
    </source>
</evidence>
<feature type="region of interest" description="Disordered" evidence="1">
    <location>
        <begin position="334"/>
        <end position="355"/>
    </location>
</feature>
<dbReference type="Gene3D" id="3.30.450.200">
    <property type="match status" value="1"/>
</dbReference>
<feature type="compositionally biased region" description="Basic and acidic residues" evidence="1">
    <location>
        <begin position="452"/>
        <end position="461"/>
    </location>
</feature>
<dbReference type="InterPro" id="IPR043153">
    <property type="entry name" value="DENN_C"/>
</dbReference>
<dbReference type="PANTHER" id="PTHR15288:SF22">
    <property type="entry name" value="DENN (AEX-3) DOMAIN PROTEIN"/>
    <property type="match status" value="1"/>
</dbReference>
<feature type="domain" description="UDENN" evidence="2">
    <location>
        <begin position="142"/>
        <end position="797"/>
    </location>
</feature>
<dbReference type="InterPro" id="IPR051942">
    <property type="entry name" value="DENN_domain_containing_2"/>
</dbReference>
<dbReference type="PROSITE" id="PS50211">
    <property type="entry name" value="DENN"/>
    <property type="match status" value="1"/>
</dbReference>
<feature type="compositionally biased region" description="Basic and acidic residues" evidence="1">
    <location>
        <begin position="389"/>
        <end position="399"/>
    </location>
</feature>
<name>A0ABD1MSJ3_9FABA</name>